<dbReference type="STRING" id="1797516.A3D26_02420"/>
<evidence type="ECO:0000313" key="2">
    <source>
        <dbReference type="EMBL" id="OGY11337.1"/>
    </source>
</evidence>
<proteinExistence type="predicted"/>
<evidence type="ECO:0000313" key="3">
    <source>
        <dbReference type="Proteomes" id="UP000178319"/>
    </source>
</evidence>
<sequence length="183" mass="19654">MPLNSPTHSRTSGINLAGSLSHEFARFRKVEAIIKRTSFVVLGVYLVVLVGVAGINFFFLRQEGSLRKAGESLRGQINTLSPVEILLQTVKNRTSLAANILGTTQTPPERVLAQVVGILPLGATIAEVDAQEGKFSISVSLPNSGSVVEFFKSLSASSQFSNIEMDGLSLSNQGFYTVSLNIR</sequence>
<accession>A0A1G1V7P0</accession>
<gene>
    <name evidence="2" type="ORF">A3D26_02420</name>
</gene>
<dbReference type="Proteomes" id="UP000178319">
    <property type="component" value="Unassembled WGS sequence"/>
</dbReference>
<keyword evidence="1" id="KW-0472">Membrane</keyword>
<dbReference type="AlphaFoldDB" id="A0A1G1V7P0"/>
<keyword evidence="1" id="KW-1133">Transmembrane helix</keyword>
<organism evidence="2 3">
    <name type="scientific">Candidatus Blackburnbacteria bacterium RIFCSPHIGHO2_02_FULL_44_20</name>
    <dbReference type="NCBI Taxonomy" id="1797516"/>
    <lineage>
        <taxon>Bacteria</taxon>
        <taxon>Candidatus Blackburniibacteriota</taxon>
    </lineage>
</organism>
<protein>
    <submittedName>
        <fullName evidence="2">Uncharacterized protein</fullName>
    </submittedName>
</protein>
<keyword evidence="1" id="KW-0812">Transmembrane</keyword>
<name>A0A1G1V7P0_9BACT</name>
<feature type="transmembrane region" description="Helical" evidence="1">
    <location>
        <begin position="39"/>
        <end position="60"/>
    </location>
</feature>
<evidence type="ECO:0000256" key="1">
    <source>
        <dbReference type="SAM" id="Phobius"/>
    </source>
</evidence>
<comment type="caution">
    <text evidence="2">The sequence shown here is derived from an EMBL/GenBank/DDBJ whole genome shotgun (WGS) entry which is preliminary data.</text>
</comment>
<reference evidence="2 3" key="1">
    <citation type="journal article" date="2016" name="Nat. Commun.">
        <title>Thousands of microbial genomes shed light on interconnected biogeochemical processes in an aquifer system.</title>
        <authorList>
            <person name="Anantharaman K."/>
            <person name="Brown C.T."/>
            <person name="Hug L.A."/>
            <person name="Sharon I."/>
            <person name="Castelle C.J."/>
            <person name="Probst A.J."/>
            <person name="Thomas B.C."/>
            <person name="Singh A."/>
            <person name="Wilkins M.J."/>
            <person name="Karaoz U."/>
            <person name="Brodie E.L."/>
            <person name="Williams K.H."/>
            <person name="Hubbard S.S."/>
            <person name="Banfield J.F."/>
        </authorList>
    </citation>
    <scope>NUCLEOTIDE SEQUENCE [LARGE SCALE GENOMIC DNA]</scope>
</reference>
<dbReference type="EMBL" id="MHBZ01000019">
    <property type="protein sequence ID" value="OGY11337.1"/>
    <property type="molecule type" value="Genomic_DNA"/>
</dbReference>